<dbReference type="PANTHER" id="PTHR43792:SF16">
    <property type="entry name" value="N-ACETYLTRANSFERASE DOMAIN-CONTAINING PROTEIN"/>
    <property type="match status" value="1"/>
</dbReference>
<dbReference type="PROSITE" id="PS51186">
    <property type="entry name" value="GNAT"/>
    <property type="match status" value="1"/>
</dbReference>
<dbReference type="InterPro" id="IPR016181">
    <property type="entry name" value="Acyl_CoA_acyltransferase"/>
</dbReference>
<reference evidence="2 3" key="1">
    <citation type="submission" date="2015-03" db="EMBL/GenBank/DDBJ databases">
        <authorList>
            <person name="Hassan Y."/>
            <person name="Lepp D."/>
            <person name="Li X.-Z."/>
            <person name="Zhou T."/>
        </authorList>
    </citation>
    <scope>NUCLEOTIDE SEQUENCE [LARGE SCALE GENOMIC DNA]</scope>
    <source>
        <strain evidence="2 3">IPL18</strain>
    </source>
</reference>
<feature type="domain" description="N-acetyltransferase" evidence="1">
    <location>
        <begin position="10"/>
        <end position="171"/>
    </location>
</feature>
<dbReference type="EMBL" id="JZEY01000054">
    <property type="protein sequence ID" value="KKB08985.1"/>
    <property type="molecule type" value="Genomic_DNA"/>
</dbReference>
<sequence>MVPVLDTERLVLRGHQTDDHAACSALWGHPDVTRYIGGRPSTPEEVWSRILRYSGHWQLLGFGYFAVIEKQSGQLIGEAGLADFRRDLDPGLDVPEAGWVFDPAWQGRGLAQEAMKAVLAWAAAKAMDRSACLIDPENAPSLALAARLGFGSTEKRACHGRTSLVLWRDGSVRGP</sequence>
<evidence type="ECO:0000313" key="3">
    <source>
        <dbReference type="Proteomes" id="UP000033649"/>
    </source>
</evidence>
<dbReference type="STRING" id="429727.VE26_02780"/>
<proteinExistence type="predicted"/>
<dbReference type="RefSeq" id="WP_046103674.1">
    <property type="nucleotide sequence ID" value="NZ_JZEY01000054.1"/>
</dbReference>
<name>A0A0F5FK82_9HYPH</name>
<dbReference type="PATRIC" id="fig|429727.3.peg.578"/>
<dbReference type="SUPFAM" id="SSF55729">
    <property type="entry name" value="Acyl-CoA N-acyltransferases (Nat)"/>
    <property type="match status" value="1"/>
</dbReference>
<comment type="caution">
    <text evidence="2">The sequence shown here is derived from an EMBL/GenBank/DDBJ whole genome shotgun (WGS) entry which is preliminary data.</text>
</comment>
<dbReference type="OrthoDB" id="6293260at2"/>
<dbReference type="Gene3D" id="3.40.630.30">
    <property type="match status" value="1"/>
</dbReference>
<evidence type="ECO:0000313" key="2">
    <source>
        <dbReference type="EMBL" id="KKB08985.1"/>
    </source>
</evidence>
<dbReference type="PANTHER" id="PTHR43792">
    <property type="entry name" value="GNAT FAMILY, PUTATIVE (AFU_ORTHOLOGUE AFUA_3G00765)-RELATED-RELATED"/>
    <property type="match status" value="1"/>
</dbReference>
<dbReference type="GO" id="GO:0016747">
    <property type="term" value="F:acyltransferase activity, transferring groups other than amino-acyl groups"/>
    <property type="evidence" value="ECO:0007669"/>
    <property type="project" value="InterPro"/>
</dbReference>
<accession>A0A0F5FK82</accession>
<dbReference type="Proteomes" id="UP000033649">
    <property type="component" value="Unassembled WGS sequence"/>
</dbReference>
<protein>
    <recommendedName>
        <fullName evidence="1">N-acetyltransferase domain-containing protein</fullName>
    </recommendedName>
</protein>
<gene>
    <name evidence="2" type="ORF">VE26_02780</name>
</gene>
<dbReference type="InterPro" id="IPR000182">
    <property type="entry name" value="GNAT_dom"/>
</dbReference>
<dbReference type="AlphaFoldDB" id="A0A0F5FK82"/>
<organism evidence="2 3">
    <name type="scientific">Devosia chinhatensis</name>
    <dbReference type="NCBI Taxonomy" id="429727"/>
    <lineage>
        <taxon>Bacteria</taxon>
        <taxon>Pseudomonadati</taxon>
        <taxon>Pseudomonadota</taxon>
        <taxon>Alphaproteobacteria</taxon>
        <taxon>Hyphomicrobiales</taxon>
        <taxon>Devosiaceae</taxon>
        <taxon>Devosia</taxon>
    </lineage>
</organism>
<dbReference type="InterPro" id="IPR051531">
    <property type="entry name" value="N-acetyltransferase"/>
</dbReference>
<dbReference type="Pfam" id="PF13302">
    <property type="entry name" value="Acetyltransf_3"/>
    <property type="match status" value="1"/>
</dbReference>
<keyword evidence="3" id="KW-1185">Reference proteome</keyword>
<evidence type="ECO:0000259" key="1">
    <source>
        <dbReference type="PROSITE" id="PS51186"/>
    </source>
</evidence>